<gene>
    <name evidence="1" type="ORF">NDU88_001682</name>
</gene>
<proteinExistence type="predicted"/>
<evidence type="ECO:0000313" key="1">
    <source>
        <dbReference type="EMBL" id="KAJ1176401.1"/>
    </source>
</evidence>
<dbReference type="AlphaFoldDB" id="A0AAV7TIY4"/>
<keyword evidence="2" id="KW-1185">Reference proteome</keyword>
<name>A0AAV7TIY4_PLEWA</name>
<sequence length="144" mass="15786">MSEHLHRAPQAKVEGAAALLHEPGLTDGDVRKELLVVARDDLEQDINYSVQLALLSHRAVLGDGWEEGVLLSRGLTACLAPAGPLSDCDCCLCSSRRVVRHADGDKSTNDSIREGMGRTPWNLMELSYNSAEFHGVHLCKFYQT</sequence>
<protein>
    <submittedName>
        <fullName evidence="1">Uncharacterized protein</fullName>
    </submittedName>
</protein>
<dbReference type="EMBL" id="JANPWB010000006">
    <property type="protein sequence ID" value="KAJ1176401.1"/>
    <property type="molecule type" value="Genomic_DNA"/>
</dbReference>
<evidence type="ECO:0000313" key="2">
    <source>
        <dbReference type="Proteomes" id="UP001066276"/>
    </source>
</evidence>
<organism evidence="1 2">
    <name type="scientific">Pleurodeles waltl</name>
    <name type="common">Iberian ribbed newt</name>
    <dbReference type="NCBI Taxonomy" id="8319"/>
    <lineage>
        <taxon>Eukaryota</taxon>
        <taxon>Metazoa</taxon>
        <taxon>Chordata</taxon>
        <taxon>Craniata</taxon>
        <taxon>Vertebrata</taxon>
        <taxon>Euteleostomi</taxon>
        <taxon>Amphibia</taxon>
        <taxon>Batrachia</taxon>
        <taxon>Caudata</taxon>
        <taxon>Salamandroidea</taxon>
        <taxon>Salamandridae</taxon>
        <taxon>Pleurodelinae</taxon>
        <taxon>Pleurodeles</taxon>
    </lineage>
</organism>
<reference evidence="1" key="1">
    <citation type="journal article" date="2022" name="bioRxiv">
        <title>Sequencing and chromosome-scale assembly of the giantPleurodeles waltlgenome.</title>
        <authorList>
            <person name="Brown T."/>
            <person name="Elewa A."/>
            <person name="Iarovenko S."/>
            <person name="Subramanian E."/>
            <person name="Araus A.J."/>
            <person name="Petzold A."/>
            <person name="Susuki M."/>
            <person name="Suzuki K.-i.T."/>
            <person name="Hayashi T."/>
            <person name="Toyoda A."/>
            <person name="Oliveira C."/>
            <person name="Osipova E."/>
            <person name="Leigh N.D."/>
            <person name="Simon A."/>
            <person name="Yun M.H."/>
        </authorList>
    </citation>
    <scope>NUCLEOTIDE SEQUENCE</scope>
    <source>
        <strain evidence="1">20211129_DDA</strain>
        <tissue evidence="1">Liver</tissue>
    </source>
</reference>
<comment type="caution">
    <text evidence="1">The sequence shown here is derived from an EMBL/GenBank/DDBJ whole genome shotgun (WGS) entry which is preliminary data.</text>
</comment>
<accession>A0AAV7TIY4</accession>
<dbReference type="Proteomes" id="UP001066276">
    <property type="component" value="Chromosome 3_2"/>
</dbReference>